<feature type="transmembrane region" description="Helical" evidence="1">
    <location>
        <begin position="103"/>
        <end position="123"/>
    </location>
</feature>
<comment type="caution">
    <text evidence="2">The sequence shown here is derived from an EMBL/GenBank/DDBJ whole genome shotgun (WGS) entry which is preliminary data.</text>
</comment>
<dbReference type="Proteomes" id="UP000023152">
    <property type="component" value="Unassembled WGS sequence"/>
</dbReference>
<keyword evidence="1" id="KW-0812">Transmembrane</keyword>
<accession>X6N5Q6</accession>
<keyword evidence="3" id="KW-1185">Reference proteome</keyword>
<evidence type="ECO:0008006" key="4">
    <source>
        <dbReference type="Google" id="ProtNLM"/>
    </source>
</evidence>
<dbReference type="EMBL" id="ASPP01011801">
    <property type="protein sequence ID" value="ETO21263.1"/>
    <property type="molecule type" value="Genomic_DNA"/>
</dbReference>
<feature type="transmembrane region" description="Helical" evidence="1">
    <location>
        <begin position="24"/>
        <end position="42"/>
    </location>
</feature>
<name>X6N5Q6_RETFI</name>
<proteinExistence type="predicted"/>
<sequence length="506" mass="60032">SRNRLSTCKQARSECIFNLKDLEYFVLVFYNYHIKILFFLYTRRMMFLKNKKMRNNQNMYYQKNFKKELKIHNVNFQKKFYSLQELKHNHDIENSTKRCTNKYLQYFYSSMFNLLDYITFFFLKKFSDINNMGNRNTSPFQSLKKLPTPLDESQCVIYKHELLICGGSGERACYSYHILKNEYNFICDYPSDVKLYGHCVVKLVDNNQTTLLSFGGSPKHTLVMKYVSVWSNISNKSNEFNNYNQWIPFTDSHNFPIQIGRDIDDYYGMRAMIGGMNNNLLFITYYPKNISVFDLNTFQFIKHDTLPTDNSIFLHCFVSNSENGQGQKMIKTNKEKNKQNYQMLLFYRKTGLSIGYNEDNNIFQFHKLPVCEDIASFCAYAYVYVNDVIFFFGGLNYPNVSKLVHEYSIQENKWITFENTLPGPLRGCVAILSEEDYLHIIGGQDDKTTIVSTHIKTKVRIWDPLQLLKNEIKCIIRCWLRISGIKLGWIDDFDKIILKYREKNYF</sequence>
<evidence type="ECO:0000313" key="2">
    <source>
        <dbReference type="EMBL" id="ETO21263.1"/>
    </source>
</evidence>
<dbReference type="Gene3D" id="2.120.10.80">
    <property type="entry name" value="Kelch-type beta propeller"/>
    <property type="match status" value="2"/>
</dbReference>
<keyword evidence="1" id="KW-0472">Membrane</keyword>
<evidence type="ECO:0000256" key="1">
    <source>
        <dbReference type="SAM" id="Phobius"/>
    </source>
</evidence>
<dbReference type="SUPFAM" id="SSF117281">
    <property type="entry name" value="Kelch motif"/>
    <property type="match status" value="1"/>
</dbReference>
<keyword evidence="1" id="KW-1133">Transmembrane helix</keyword>
<dbReference type="InterPro" id="IPR015915">
    <property type="entry name" value="Kelch-typ_b-propeller"/>
</dbReference>
<dbReference type="AlphaFoldDB" id="X6N5Q6"/>
<organism evidence="2 3">
    <name type="scientific">Reticulomyxa filosa</name>
    <dbReference type="NCBI Taxonomy" id="46433"/>
    <lineage>
        <taxon>Eukaryota</taxon>
        <taxon>Sar</taxon>
        <taxon>Rhizaria</taxon>
        <taxon>Retaria</taxon>
        <taxon>Foraminifera</taxon>
        <taxon>Monothalamids</taxon>
        <taxon>Reticulomyxidae</taxon>
        <taxon>Reticulomyxa</taxon>
    </lineage>
</organism>
<evidence type="ECO:0000313" key="3">
    <source>
        <dbReference type="Proteomes" id="UP000023152"/>
    </source>
</evidence>
<protein>
    <recommendedName>
        <fullName evidence="4">Kelch motif family protein</fullName>
    </recommendedName>
</protein>
<gene>
    <name evidence="2" type="ORF">RFI_15939</name>
</gene>
<feature type="non-terminal residue" evidence="2">
    <location>
        <position position="1"/>
    </location>
</feature>
<reference evidence="2 3" key="1">
    <citation type="journal article" date="2013" name="Curr. Biol.">
        <title>The Genome of the Foraminiferan Reticulomyxa filosa.</title>
        <authorList>
            <person name="Glockner G."/>
            <person name="Hulsmann N."/>
            <person name="Schleicher M."/>
            <person name="Noegel A.A."/>
            <person name="Eichinger L."/>
            <person name="Gallinger C."/>
            <person name="Pawlowski J."/>
            <person name="Sierra R."/>
            <person name="Euteneuer U."/>
            <person name="Pillet L."/>
            <person name="Moustafa A."/>
            <person name="Platzer M."/>
            <person name="Groth M."/>
            <person name="Szafranski K."/>
            <person name="Schliwa M."/>
        </authorList>
    </citation>
    <scope>NUCLEOTIDE SEQUENCE [LARGE SCALE GENOMIC DNA]</scope>
</reference>